<proteinExistence type="predicted"/>
<dbReference type="InterPro" id="IPR036515">
    <property type="entry name" value="Transposase_17_sf"/>
</dbReference>
<organism evidence="2 3">
    <name type="scientific">Candidatus Uhrbacteria bacterium GW2011_GWA2_52_8d</name>
    <dbReference type="NCBI Taxonomy" id="1618979"/>
    <lineage>
        <taxon>Bacteria</taxon>
        <taxon>Candidatus Uhriibacteriota</taxon>
    </lineage>
</organism>
<dbReference type="NCBIfam" id="NF047646">
    <property type="entry name" value="REP_Tyr_transpos"/>
    <property type="match status" value="1"/>
</dbReference>
<protein>
    <recommendedName>
        <fullName evidence="1">Transposase IS200-like domain-containing protein</fullName>
    </recommendedName>
</protein>
<dbReference type="Gene3D" id="3.30.70.1290">
    <property type="entry name" value="Transposase IS200-like"/>
    <property type="match status" value="1"/>
</dbReference>
<feature type="domain" description="Transposase IS200-like" evidence="1">
    <location>
        <begin position="9"/>
        <end position="123"/>
    </location>
</feature>
<dbReference type="PATRIC" id="fig|1618979.3.peg.773"/>
<accession>A0A0G1XK11</accession>
<dbReference type="GO" id="GO:0004803">
    <property type="term" value="F:transposase activity"/>
    <property type="evidence" value="ECO:0007669"/>
    <property type="project" value="InterPro"/>
</dbReference>
<dbReference type="GO" id="GO:0003677">
    <property type="term" value="F:DNA binding"/>
    <property type="evidence" value="ECO:0007669"/>
    <property type="project" value="InterPro"/>
</dbReference>
<dbReference type="Pfam" id="PF01797">
    <property type="entry name" value="Y1_Tnp"/>
    <property type="match status" value="1"/>
</dbReference>
<dbReference type="Proteomes" id="UP000034054">
    <property type="component" value="Unassembled WGS sequence"/>
</dbReference>
<reference evidence="2 3" key="1">
    <citation type="journal article" date="2015" name="Nature">
        <title>rRNA introns, odd ribosomes, and small enigmatic genomes across a large radiation of phyla.</title>
        <authorList>
            <person name="Brown C.T."/>
            <person name="Hug L.A."/>
            <person name="Thomas B.C."/>
            <person name="Sharon I."/>
            <person name="Castelle C.J."/>
            <person name="Singh A."/>
            <person name="Wilkins M.J."/>
            <person name="Williams K.H."/>
            <person name="Banfield J.F."/>
        </authorList>
    </citation>
    <scope>NUCLEOTIDE SEQUENCE [LARGE SCALE GENOMIC DNA]</scope>
</reference>
<dbReference type="SMART" id="SM01321">
    <property type="entry name" value="Y1_Tnp"/>
    <property type="match status" value="1"/>
</dbReference>
<dbReference type="InterPro" id="IPR002686">
    <property type="entry name" value="Transposase_17"/>
</dbReference>
<dbReference type="EMBL" id="LCRH01000062">
    <property type="protein sequence ID" value="KKW31261.1"/>
    <property type="molecule type" value="Genomic_DNA"/>
</dbReference>
<sequence length="280" mass="32307">MSRPLRITYPGALYHITARGNRKEDIFHDDRDREVFLEKLATTIKHHNWICHAYCLMCNHYHLLIETVEANLSNGMRDLNKDYSQAFNRLHGSVGHLFQGRFKAFIIEKEPYLLEVARYTVLNSVRAGIVKNPQDWQWSSFAATAGLIEPPTFLTTDWILSHFSDDRAQAQRAYIEFVMAGIDGGSPFDEASHRSILGSPQFVSQIWEQYKDSSLIKEIPREERIVGRPSLEELFTREQTRKERDKAIAFARVGCGYSVAEIALLLKMSKTYVSDLSRKY</sequence>
<comment type="caution">
    <text evidence="2">The sequence shown here is derived from an EMBL/GenBank/DDBJ whole genome shotgun (WGS) entry which is preliminary data.</text>
</comment>
<dbReference type="SUPFAM" id="SSF143422">
    <property type="entry name" value="Transposase IS200-like"/>
    <property type="match status" value="1"/>
</dbReference>
<dbReference type="AlphaFoldDB" id="A0A0G1XK11"/>
<dbReference type="GO" id="GO:0006313">
    <property type="term" value="P:DNA transposition"/>
    <property type="evidence" value="ECO:0007669"/>
    <property type="project" value="InterPro"/>
</dbReference>
<evidence type="ECO:0000259" key="1">
    <source>
        <dbReference type="SMART" id="SM01321"/>
    </source>
</evidence>
<evidence type="ECO:0000313" key="3">
    <source>
        <dbReference type="Proteomes" id="UP000034054"/>
    </source>
</evidence>
<dbReference type="PANTHER" id="PTHR34322">
    <property type="entry name" value="TRANSPOSASE, Y1_TNP DOMAIN-CONTAINING"/>
    <property type="match status" value="1"/>
</dbReference>
<evidence type="ECO:0000313" key="2">
    <source>
        <dbReference type="EMBL" id="KKW31261.1"/>
    </source>
</evidence>
<gene>
    <name evidence="2" type="ORF">UY76_C0062G0002</name>
</gene>
<dbReference type="PANTHER" id="PTHR34322:SF2">
    <property type="entry name" value="TRANSPOSASE IS200-LIKE DOMAIN-CONTAINING PROTEIN"/>
    <property type="match status" value="1"/>
</dbReference>
<name>A0A0G1XK11_9BACT</name>